<dbReference type="RefSeq" id="WP_319614575.1">
    <property type="nucleotide sequence ID" value="NZ_JAWXYB010000018.1"/>
</dbReference>
<keyword evidence="4" id="KW-0862">Zinc</keyword>
<dbReference type="PRINTS" id="PR00987">
    <property type="entry name" value="TRNASYNTHGLU"/>
</dbReference>
<evidence type="ECO:0000256" key="5">
    <source>
        <dbReference type="ARBA" id="ARBA00022840"/>
    </source>
</evidence>
<dbReference type="Proteomes" id="UP001279553">
    <property type="component" value="Unassembled WGS sequence"/>
</dbReference>
<sequence>MSIVTRFAPSPTGYLHLGHAASALTGFAAARAGQGDFLLRIEDIDAGRCRPAFTEAIIEDLTWLGLVWRGEVRRQSDHLADYAAALDRLAAMDLFYPCFCTRAEIAAAMSAPHGGDGRYPGTCRTLDPAIATARIAQGDAYALRLRTDRAVRRTGALRFHEAGEGWISADPAALGDVVLARKDALCSYHLCVTHDDAAQGVTLVTRGQDLRAVTPIHVLLQHLLGWPTPAYAHHPLLTDHSGRRLAKRDRAATLREMRQAGATPAGIVKIISCRIGDITSL</sequence>
<evidence type="ECO:0000256" key="6">
    <source>
        <dbReference type="ARBA" id="ARBA00023146"/>
    </source>
</evidence>
<dbReference type="NCBIfam" id="NF004315">
    <property type="entry name" value="PRK05710.1-4"/>
    <property type="match status" value="1"/>
</dbReference>
<keyword evidence="5 7" id="KW-0067">ATP-binding</keyword>
<protein>
    <submittedName>
        <fullName evidence="9">tRNA glutamyl-Q(34) synthetase GluQRS</fullName>
        <ecNumber evidence="9">6.1.1.-</ecNumber>
    </submittedName>
</protein>
<dbReference type="InterPro" id="IPR020058">
    <property type="entry name" value="Glu/Gln-tRNA-synth_Ib_cat-dom"/>
</dbReference>
<dbReference type="PANTHER" id="PTHR43311:SF1">
    <property type="entry name" value="GLUTAMYL-Q TRNA(ASP) SYNTHETASE"/>
    <property type="match status" value="1"/>
</dbReference>
<evidence type="ECO:0000256" key="1">
    <source>
        <dbReference type="ARBA" id="ARBA00022598"/>
    </source>
</evidence>
<dbReference type="InterPro" id="IPR000924">
    <property type="entry name" value="Glu/Gln-tRNA-synth"/>
</dbReference>
<reference evidence="9 10" key="1">
    <citation type="submission" date="2023-11" db="EMBL/GenBank/DDBJ databases">
        <title>MicrobeMod: A computational toolkit for identifying prokaryotic methylation and restriction-modification with nanopore sequencing.</title>
        <authorList>
            <person name="Crits-Christoph A."/>
            <person name="Kang S.C."/>
            <person name="Lee H."/>
            <person name="Ostrov N."/>
        </authorList>
    </citation>
    <scope>NUCLEOTIDE SEQUENCE [LARGE SCALE GENOMIC DNA]</scope>
    <source>
        <strain evidence="9 10">DSMZ 700</strain>
    </source>
</reference>
<dbReference type="Pfam" id="PF00749">
    <property type="entry name" value="tRNA-synt_1c"/>
    <property type="match status" value="1"/>
</dbReference>
<comment type="caution">
    <text evidence="9">The sequence shown here is derived from an EMBL/GenBank/DDBJ whole genome shotgun (WGS) entry which is preliminary data.</text>
</comment>
<evidence type="ECO:0000313" key="9">
    <source>
        <dbReference type="EMBL" id="MDX5931678.1"/>
    </source>
</evidence>
<evidence type="ECO:0000259" key="8">
    <source>
        <dbReference type="Pfam" id="PF00749"/>
    </source>
</evidence>
<keyword evidence="7" id="KW-0648">Protein biosynthesis</keyword>
<keyword evidence="2" id="KW-0479">Metal-binding</keyword>
<evidence type="ECO:0000256" key="2">
    <source>
        <dbReference type="ARBA" id="ARBA00022723"/>
    </source>
</evidence>
<keyword evidence="6 7" id="KW-0030">Aminoacyl-tRNA synthetase</keyword>
<dbReference type="InterPro" id="IPR014729">
    <property type="entry name" value="Rossmann-like_a/b/a_fold"/>
</dbReference>
<dbReference type="EMBL" id="JAWXYB010000018">
    <property type="protein sequence ID" value="MDX5931678.1"/>
    <property type="molecule type" value="Genomic_DNA"/>
</dbReference>
<feature type="domain" description="Glutamyl/glutaminyl-tRNA synthetase class Ib catalytic" evidence="8">
    <location>
        <begin position="3"/>
        <end position="271"/>
    </location>
</feature>
<evidence type="ECO:0000256" key="4">
    <source>
        <dbReference type="ARBA" id="ARBA00022833"/>
    </source>
</evidence>
<evidence type="ECO:0000313" key="10">
    <source>
        <dbReference type="Proteomes" id="UP001279553"/>
    </source>
</evidence>
<keyword evidence="10" id="KW-1185">Reference proteome</keyword>
<proteinExistence type="inferred from homology"/>
<keyword evidence="1 7" id="KW-0436">Ligase</keyword>
<dbReference type="GO" id="GO:0005829">
    <property type="term" value="C:cytosol"/>
    <property type="evidence" value="ECO:0007669"/>
    <property type="project" value="TreeGrafter"/>
</dbReference>
<dbReference type="GO" id="GO:0004818">
    <property type="term" value="F:glutamate-tRNA ligase activity"/>
    <property type="evidence" value="ECO:0007669"/>
    <property type="project" value="TreeGrafter"/>
</dbReference>
<dbReference type="EC" id="6.1.1.-" evidence="9"/>
<dbReference type="PROSITE" id="PS00178">
    <property type="entry name" value="AA_TRNA_LIGASE_I"/>
    <property type="match status" value="1"/>
</dbReference>
<dbReference type="AlphaFoldDB" id="A0AAW9DRK7"/>
<keyword evidence="3 7" id="KW-0547">Nucleotide-binding</keyword>
<evidence type="ECO:0000256" key="3">
    <source>
        <dbReference type="ARBA" id="ARBA00022741"/>
    </source>
</evidence>
<evidence type="ECO:0000256" key="7">
    <source>
        <dbReference type="RuleBase" id="RU363037"/>
    </source>
</evidence>
<name>A0AAW9DRK7_ACIAO</name>
<dbReference type="InterPro" id="IPR049940">
    <property type="entry name" value="GluQ/Sye"/>
</dbReference>
<dbReference type="GO" id="GO:0005524">
    <property type="term" value="F:ATP binding"/>
    <property type="evidence" value="ECO:0007669"/>
    <property type="project" value="UniProtKB-KW"/>
</dbReference>
<dbReference type="SUPFAM" id="SSF52374">
    <property type="entry name" value="Nucleotidylyl transferase"/>
    <property type="match status" value="1"/>
</dbReference>
<organism evidence="9 10">
    <name type="scientific">Acidiphilium acidophilum</name>
    <name type="common">Thiobacillus acidophilus</name>
    <dbReference type="NCBI Taxonomy" id="76588"/>
    <lineage>
        <taxon>Bacteria</taxon>
        <taxon>Pseudomonadati</taxon>
        <taxon>Pseudomonadota</taxon>
        <taxon>Alphaproteobacteria</taxon>
        <taxon>Acetobacterales</taxon>
        <taxon>Acidocellaceae</taxon>
        <taxon>Acidiphilium</taxon>
    </lineage>
</organism>
<accession>A0AAW9DRK7</accession>
<dbReference type="GO" id="GO:0006424">
    <property type="term" value="P:glutamyl-tRNA aminoacylation"/>
    <property type="evidence" value="ECO:0007669"/>
    <property type="project" value="TreeGrafter"/>
</dbReference>
<dbReference type="InterPro" id="IPR001412">
    <property type="entry name" value="aa-tRNA-synth_I_CS"/>
</dbReference>
<gene>
    <name evidence="9" type="primary">gluQRS</name>
    <name evidence="9" type="ORF">SIL87_12975</name>
</gene>
<dbReference type="PANTHER" id="PTHR43311">
    <property type="entry name" value="GLUTAMATE--TRNA LIGASE"/>
    <property type="match status" value="1"/>
</dbReference>
<dbReference type="Gene3D" id="3.40.50.620">
    <property type="entry name" value="HUPs"/>
    <property type="match status" value="1"/>
</dbReference>
<comment type="similarity">
    <text evidence="7">Belongs to the class-I aminoacyl-tRNA synthetase family.</text>
</comment>